<dbReference type="PANTHER" id="PTHR11440">
    <property type="entry name" value="LECITHIN-CHOLESTEROL ACYLTRANSFERASE-RELATED"/>
    <property type="match status" value="1"/>
</dbReference>
<evidence type="ECO:0000259" key="2">
    <source>
        <dbReference type="Pfam" id="PF05057"/>
    </source>
</evidence>
<accession>A0ABP0ZKF7</accession>
<evidence type="ECO:0000256" key="1">
    <source>
        <dbReference type="ARBA" id="ARBA00007920"/>
    </source>
</evidence>
<dbReference type="EMBL" id="OZ022407">
    <property type="protein sequence ID" value="CAK9438633.1"/>
    <property type="molecule type" value="Genomic_DNA"/>
</dbReference>
<dbReference type="InterPro" id="IPR007751">
    <property type="entry name" value="DUF676_lipase-like"/>
</dbReference>
<protein>
    <recommendedName>
        <fullName evidence="2">DUF676 domain-containing protein</fullName>
    </recommendedName>
</protein>
<name>A0ABP0ZKF7_9ASCO</name>
<dbReference type="SUPFAM" id="SSF53474">
    <property type="entry name" value="alpha/beta-Hydrolases"/>
    <property type="match status" value="1"/>
</dbReference>
<proteinExistence type="inferred from homology"/>
<gene>
    <name evidence="3" type="ORF">LODBEIA_P28570</name>
</gene>
<dbReference type="Pfam" id="PF05057">
    <property type="entry name" value="DUF676"/>
    <property type="match status" value="1"/>
</dbReference>
<dbReference type="Gene3D" id="3.40.50.1820">
    <property type="entry name" value="alpha/beta hydrolase"/>
    <property type="match status" value="1"/>
</dbReference>
<evidence type="ECO:0000313" key="4">
    <source>
        <dbReference type="Proteomes" id="UP001497383"/>
    </source>
</evidence>
<feature type="domain" description="DUF676" evidence="2">
    <location>
        <begin position="171"/>
        <end position="222"/>
    </location>
</feature>
<comment type="similarity">
    <text evidence="1">Belongs to the putative lipase ROG1 family.</text>
</comment>
<dbReference type="Proteomes" id="UP001497383">
    <property type="component" value="Chromosome 3"/>
</dbReference>
<sequence length="378" mass="43118">MSMQRLYSSVAKAATLAKEKRNITANYRTLRSHYDAPKYPLVLCHGFSGFDKLTLLRKPQLLVKEAADQAQKAVVHSQKRPSRRQQNRSFLEVEYWNGIKGALEQLGSTVFIARVPAFGDIKSRAQSLDQYITAQCQILRDSESHAEVYNTTSTPDQEQRSRTFKQRCEPISINLISHSMGGLDCRYLISQIHNNTTSEIYKIASLTTISTPHHGSEVADFVVDIIKRVPILKHICPSSVNEMTTWKMREFNERIKDDPSVKYFSFGAKFVPKWFNNYFITWLIMKREIEKNATTSKGMSAAEVANSDLVDNDGLVSVESSKWGQYVGTLDQVDHTDLINWMNKVRLGFDKIMWARDPPFNAIALYLDIANELSHRGL</sequence>
<dbReference type="InterPro" id="IPR029058">
    <property type="entry name" value="AB_hydrolase_fold"/>
</dbReference>
<dbReference type="RefSeq" id="XP_066829795.1">
    <property type="nucleotide sequence ID" value="XM_066972902.1"/>
</dbReference>
<organism evidence="3 4">
    <name type="scientific">Lodderomyces beijingensis</name>
    <dbReference type="NCBI Taxonomy" id="1775926"/>
    <lineage>
        <taxon>Eukaryota</taxon>
        <taxon>Fungi</taxon>
        <taxon>Dikarya</taxon>
        <taxon>Ascomycota</taxon>
        <taxon>Saccharomycotina</taxon>
        <taxon>Pichiomycetes</taxon>
        <taxon>Debaryomycetaceae</taxon>
        <taxon>Candida/Lodderomyces clade</taxon>
        <taxon>Lodderomyces</taxon>
    </lineage>
</organism>
<dbReference type="GeneID" id="92208053"/>
<keyword evidence="4" id="KW-1185">Reference proteome</keyword>
<reference evidence="3 4" key="1">
    <citation type="submission" date="2024-03" db="EMBL/GenBank/DDBJ databases">
        <authorList>
            <person name="Brejova B."/>
        </authorList>
    </citation>
    <scope>NUCLEOTIDE SEQUENCE [LARGE SCALE GENOMIC DNA]</scope>
    <source>
        <strain evidence="3 4">CBS 14171</strain>
    </source>
</reference>
<evidence type="ECO:0000313" key="3">
    <source>
        <dbReference type="EMBL" id="CAK9438633.1"/>
    </source>
</evidence>